<evidence type="ECO:0000256" key="4">
    <source>
        <dbReference type="PROSITE-ProRule" id="PRU00335"/>
    </source>
</evidence>
<dbReference type="InterPro" id="IPR054156">
    <property type="entry name" value="YxaF_TetR_C"/>
</dbReference>
<keyword evidence="1" id="KW-0805">Transcription regulation</keyword>
<protein>
    <submittedName>
        <fullName evidence="6">TetR/AcrR family transcriptional regulator</fullName>
    </submittedName>
</protein>
<dbReference type="InterPro" id="IPR001647">
    <property type="entry name" value="HTH_TetR"/>
</dbReference>
<evidence type="ECO:0000259" key="5">
    <source>
        <dbReference type="PROSITE" id="PS50977"/>
    </source>
</evidence>
<dbReference type="PANTHER" id="PTHR47506">
    <property type="entry name" value="TRANSCRIPTIONAL REGULATORY PROTEIN"/>
    <property type="match status" value="1"/>
</dbReference>
<feature type="domain" description="HTH tetR-type" evidence="5">
    <location>
        <begin position="1"/>
        <end position="61"/>
    </location>
</feature>
<keyword evidence="2 4" id="KW-0238">DNA-binding</keyword>
<name>A0ABW3MFB8_9PSEU</name>
<comment type="caution">
    <text evidence="6">The sequence shown here is derived from an EMBL/GenBank/DDBJ whole genome shotgun (WGS) entry which is preliminary data.</text>
</comment>
<gene>
    <name evidence="6" type="ORF">ACFQ1S_23555</name>
</gene>
<feature type="DNA-binding region" description="H-T-H motif" evidence="4">
    <location>
        <begin position="24"/>
        <end position="43"/>
    </location>
</feature>
<dbReference type="PANTHER" id="PTHR47506:SF3">
    <property type="entry name" value="HTH-TYPE TRANSCRIPTIONAL REGULATOR LMRA"/>
    <property type="match status" value="1"/>
</dbReference>
<dbReference type="SUPFAM" id="SSF48498">
    <property type="entry name" value="Tetracyclin repressor-like, C-terminal domain"/>
    <property type="match status" value="1"/>
</dbReference>
<proteinExistence type="predicted"/>
<dbReference type="Pfam" id="PF21993">
    <property type="entry name" value="TetR_C_13_2"/>
    <property type="match status" value="1"/>
</dbReference>
<evidence type="ECO:0000313" key="7">
    <source>
        <dbReference type="Proteomes" id="UP001597045"/>
    </source>
</evidence>
<dbReference type="PROSITE" id="PS50977">
    <property type="entry name" value="HTH_TETR_2"/>
    <property type="match status" value="1"/>
</dbReference>
<dbReference type="SUPFAM" id="SSF46689">
    <property type="entry name" value="Homeodomain-like"/>
    <property type="match status" value="1"/>
</dbReference>
<dbReference type="InterPro" id="IPR036271">
    <property type="entry name" value="Tet_transcr_reg_TetR-rel_C_sf"/>
</dbReference>
<sequence length="184" mass="20148">MDTRDRIVRSAAKLFLTRSYHAVGIADLCTAANVRKGSFYHFFPAKADVAKAVVDLHAAAFDEQFTAAEEHGLYAVATAVTTVQTRFEEKFGRIVGCPFGNLAAELATTDDDLRQYVADVFQSWEDRLVKACLAAELRPGVDPYDLARMILAQIQGLILLAKVQSRPATEITAGIRTLIEGATR</sequence>
<dbReference type="Pfam" id="PF00440">
    <property type="entry name" value="TetR_N"/>
    <property type="match status" value="1"/>
</dbReference>
<evidence type="ECO:0000256" key="1">
    <source>
        <dbReference type="ARBA" id="ARBA00023015"/>
    </source>
</evidence>
<keyword evidence="7" id="KW-1185">Reference proteome</keyword>
<evidence type="ECO:0000256" key="3">
    <source>
        <dbReference type="ARBA" id="ARBA00023163"/>
    </source>
</evidence>
<evidence type="ECO:0000313" key="6">
    <source>
        <dbReference type="EMBL" id="MFD1048299.1"/>
    </source>
</evidence>
<dbReference type="Gene3D" id="1.10.357.10">
    <property type="entry name" value="Tetracycline Repressor, domain 2"/>
    <property type="match status" value="1"/>
</dbReference>
<reference evidence="7" key="1">
    <citation type="journal article" date="2019" name="Int. J. Syst. Evol. Microbiol.">
        <title>The Global Catalogue of Microorganisms (GCM) 10K type strain sequencing project: providing services to taxonomists for standard genome sequencing and annotation.</title>
        <authorList>
            <consortium name="The Broad Institute Genomics Platform"/>
            <consortium name="The Broad Institute Genome Sequencing Center for Infectious Disease"/>
            <person name="Wu L."/>
            <person name="Ma J."/>
        </authorList>
    </citation>
    <scope>NUCLEOTIDE SEQUENCE [LARGE SCALE GENOMIC DNA]</scope>
    <source>
        <strain evidence="7">JCM 31486</strain>
    </source>
</reference>
<accession>A0ABW3MFB8</accession>
<dbReference type="Proteomes" id="UP001597045">
    <property type="component" value="Unassembled WGS sequence"/>
</dbReference>
<keyword evidence="3" id="KW-0804">Transcription</keyword>
<dbReference type="EMBL" id="JBHTIS010001513">
    <property type="protein sequence ID" value="MFD1048299.1"/>
    <property type="molecule type" value="Genomic_DNA"/>
</dbReference>
<dbReference type="InterPro" id="IPR009057">
    <property type="entry name" value="Homeodomain-like_sf"/>
</dbReference>
<evidence type="ECO:0000256" key="2">
    <source>
        <dbReference type="ARBA" id="ARBA00023125"/>
    </source>
</evidence>
<organism evidence="6 7">
    <name type="scientific">Kibdelosporangium lantanae</name>
    <dbReference type="NCBI Taxonomy" id="1497396"/>
    <lineage>
        <taxon>Bacteria</taxon>
        <taxon>Bacillati</taxon>
        <taxon>Actinomycetota</taxon>
        <taxon>Actinomycetes</taxon>
        <taxon>Pseudonocardiales</taxon>
        <taxon>Pseudonocardiaceae</taxon>
        <taxon>Kibdelosporangium</taxon>
    </lineage>
</organism>